<gene>
    <name evidence="1" type="ORF">PAXRUDRAFT_824251</name>
</gene>
<evidence type="ECO:0000313" key="1">
    <source>
        <dbReference type="EMBL" id="KIK98119.1"/>
    </source>
</evidence>
<reference evidence="1 2" key="1">
    <citation type="submission" date="2014-04" db="EMBL/GenBank/DDBJ databases">
        <authorList>
            <consortium name="DOE Joint Genome Institute"/>
            <person name="Kuo A."/>
            <person name="Kohler A."/>
            <person name="Jargeat P."/>
            <person name="Nagy L.G."/>
            <person name="Floudas D."/>
            <person name="Copeland A."/>
            <person name="Barry K.W."/>
            <person name="Cichocki N."/>
            <person name="Veneault-Fourrey C."/>
            <person name="LaButti K."/>
            <person name="Lindquist E.A."/>
            <person name="Lipzen A."/>
            <person name="Lundell T."/>
            <person name="Morin E."/>
            <person name="Murat C."/>
            <person name="Sun H."/>
            <person name="Tunlid A."/>
            <person name="Henrissat B."/>
            <person name="Grigoriev I.V."/>
            <person name="Hibbett D.S."/>
            <person name="Martin F."/>
            <person name="Nordberg H.P."/>
            <person name="Cantor M.N."/>
            <person name="Hua S.X."/>
        </authorList>
    </citation>
    <scope>NUCLEOTIDE SEQUENCE [LARGE SCALE GENOMIC DNA]</scope>
    <source>
        <strain evidence="1 2">Ve08.2h10</strain>
    </source>
</reference>
<keyword evidence="2" id="KW-1185">Reference proteome</keyword>
<organism evidence="1 2">
    <name type="scientific">Paxillus rubicundulus Ve08.2h10</name>
    <dbReference type="NCBI Taxonomy" id="930991"/>
    <lineage>
        <taxon>Eukaryota</taxon>
        <taxon>Fungi</taxon>
        <taxon>Dikarya</taxon>
        <taxon>Basidiomycota</taxon>
        <taxon>Agaricomycotina</taxon>
        <taxon>Agaricomycetes</taxon>
        <taxon>Agaricomycetidae</taxon>
        <taxon>Boletales</taxon>
        <taxon>Paxilineae</taxon>
        <taxon>Paxillaceae</taxon>
        <taxon>Paxillus</taxon>
    </lineage>
</organism>
<sequence>MRNHRRNETRVTSTNALVDSHVCTDSEGSVQFYMFGGLYALDSMRSVTDRAFAVMASMMIYVRRRTAKFYLLAVLARPSVEGTK</sequence>
<evidence type="ECO:0000313" key="2">
    <source>
        <dbReference type="Proteomes" id="UP000054538"/>
    </source>
</evidence>
<accession>A0A0D0E7Z6</accession>
<reference evidence="2" key="2">
    <citation type="submission" date="2015-01" db="EMBL/GenBank/DDBJ databases">
        <title>Evolutionary Origins and Diversification of the Mycorrhizal Mutualists.</title>
        <authorList>
            <consortium name="DOE Joint Genome Institute"/>
            <consortium name="Mycorrhizal Genomics Consortium"/>
            <person name="Kohler A."/>
            <person name="Kuo A."/>
            <person name="Nagy L.G."/>
            <person name="Floudas D."/>
            <person name="Copeland A."/>
            <person name="Barry K.W."/>
            <person name="Cichocki N."/>
            <person name="Veneault-Fourrey C."/>
            <person name="LaButti K."/>
            <person name="Lindquist E.A."/>
            <person name="Lipzen A."/>
            <person name="Lundell T."/>
            <person name="Morin E."/>
            <person name="Murat C."/>
            <person name="Riley R."/>
            <person name="Ohm R."/>
            <person name="Sun H."/>
            <person name="Tunlid A."/>
            <person name="Henrissat B."/>
            <person name="Grigoriev I.V."/>
            <person name="Hibbett D.S."/>
            <person name="Martin F."/>
        </authorList>
    </citation>
    <scope>NUCLEOTIDE SEQUENCE [LARGE SCALE GENOMIC DNA]</scope>
    <source>
        <strain evidence="2">Ve08.2h10</strain>
    </source>
</reference>
<name>A0A0D0E7Z6_9AGAM</name>
<protein>
    <submittedName>
        <fullName evidence="1">Uncharacterized protein</fullName>
    </submittedName>
</protein>
<dbReference type="Proteomes" id="UP000054538">
    <property type="component" value="Unassembled WGS sequence"/>
</dbReference>
<dbReference type="HOGENOM" id="CLU_2528174_0_0_1"/>
<dbReference type="EMBL" id="KN824906">
    <property type="protein sequence ID" value="KIK98119.1"/>
    <property type="molecule type" value="Genomic_DNA"/>
</dbReference>
<dbReference type="InParanoid" id="A0A0D0E7Z6"/>
<dbReference type="AlphaFoldDB" id="A0A0D0E7Z6"/>
<proteinExistence type="predicted"/>